<organism evidence="3 4">
    <name type="scientific">Corynebacterium genitalium ATCC 33030</name>
    <dbReference type="NCBI Taxonomy" id="585529"/>
    <lineage>
        <taxon>Bacteria</taxon>
        <taxon>Bacillati</taxon>
        <taxon>Actinomycetota</taxon>
        <taxon>Actinomycetes</taxon>
        <taxon>Mycobacteriales</taxon>
        <taxon>Corynebacteriaceae</taxon>
        <taxon>Corynebacterium</taxon>
    </lineage>
</organism>
<dbReference type="HOGENOM" id="CLU_3097817_0_0_11"/>
<gene>
    <name evidence="3" type="ORF">HMPREF0291_12148</name>
</gene>
<name>D7WER5_9CORY</name>
<evidence type="ECO:0000313" key="4">
    <source>
        <dbReference type="Proteomes" id="UP000004208"/>
    </source>
</evidence>
<feature type="chain" id="PRO_5003108214" evidence="2">
    <location>
        <begin position="31"/>
        <end position="51"/>
    </location>
</feature>
<dbReference type="RefSeq" id="WP_005291414.1">
    <property type="nucleotide sequence ID" value="NZ_CM000961.1"/>
</dbReference>
<dbReference type="PROSITE" id="PS51257">
    <property type="entry name" value="PROKAR_LIPOPROTEIN"/>
    <property type="match status" value="1"/>
</dbReference>
<accession>D7WER5</accession>
<evidence type="ECO:0000256" key="1">
    <source>
        <dbReference type="SAM" id="MobiDB-lite"/>
    </source>
</evidence>
<proteinExistence type="predicted"/>
<dbReference type="EMBL" id="ACLJ02000003">
    <property type="protein sequence ID" value="EFK54490.1"/>
    <property type="molecule type" value="Genomic_DNA"/>
</dbReference>
<sequence length="51" mass="5267">MMPRSLSPSRTLKALGAAALLMSVAGCSSSDETAQQQERQADGISAKSEQA</sequence>
<reference evidence="3" key="1">
    <citation type="submission" date="2010-06" db="EMBL/GenBank/DDBJ databases">
        <authorList>
            <person name="Muzny D."/>
            <person name="Qin X."/>
            <person name="Buhay C."/>
            <person name="Dugan-Rocha S."/>
            <person name="Ding Y."/>
            <person name="Chen G."/>
            <person name="Hawes A."/>
            <person name="Holder M."/>
            <person name="Jhangiani S."/>
            <person name="Johnson A."/>
            <person name="Khan Z."/>
            <person name="Li Z."/>
            <person name="Liu W."/>
            <person name="Liu X."/>
            <person name="Perez L."/>
            <person name="Shen H."/>
            <person name="Wang Q."/>
            <person name="Watt J."/>
            <person name="Xi L."/>
            <person name="Xin Y."/>
            <person name="Zhou J."/>
            <person name="Deng J."/>
            <person name="Jiang H."/>
            <person name="Liu Y."/>
            <person name="Qu J."/>
            <person name="Song X.-Z."/>
            <person name="Zhang L."/>
            <person name="Villasana D."/>
            <person name="Johnson A."/>
            <person name="Liu J."/>
            <person name="Liyanage D."/>
            <person name="Lorensuhewa L."/>
            <person name="Robinson T."/>
            <person name="Song A."/>
            <person name="Song B.-B."/>
            <person name="Dinh H."/>
            <person name="Thornton R."/>
            <person name="Coyle M."/>
            <person name="Francisco L."/>
            <person name="Jackson L."/>
            <person name="Javaid M."/>
            <person name="Korchina V."/>
            <person name="Kovar C."/>
            <person name="Mata R."/>
            <person name="Mathew T."/>
            <person name="Ngo R."/>
            <person name="Nguyen L."/>
            <person name="Nguyen N."/>
            <person name="Okwuonu G."/>
            <person name="Ongeri F."/>
            <person name="Pham C."/>
            <person name="Simmons D."/>
            <person name="Wilczek-Boney K."/>
            <person name="Hale W."/>
            <person name="Jakkamsetti A."/>
            <person name="Pham P."/>
            <person name="Ruth R."/>
            <person name="San Lucas F."/>
            <person name="Warren J."/>
            <person name="Zhang J."/>
            <person name="Zhao Z."/>
            <person name="Zhou C."/>
            <person name="Zhu D."/>
            <person name="Lee S."/>
            <person name="Bess C."/>
            <person name="Blankenburg K."/>
            <person name="Forbes L."/>
            <person name="Fu Q."/>
            <person name="Gubbala S."/>
            <person name="Hirani K."/>
            <person name="Jayaseelan J.C."/>
            <person name="Lara F."/>
            <person name="Munidasa M."/>
            <person name="Palculict T."/>
            <person name="Patil S."/>
            <person name="Pu L.-L."/>
            <person name="Saada N."/>
            <person name="Tang L."/>
            <person name="Weissenberger G."/>
            <person name="Zhu Y."/>
            <person name="Hemphill L."/>
            <person name="Shang Y."/>
            <person name="Youmans B."/>
            <person name="Ayvaz T."/>
            <person name="Ross M."/>
            <person name="Santibanez J."/>
            <person name="Aqrawi P."/>
            <person name="Gross S."/>
            <person name="Joshi V."/>
            <person name="Fowler G."/>
            <person name="Nazareth L."/>
            <person name="Reid J."/>
            <person name="Worley K."/>
            <person name="Petrosino J."/>
            <person name="Highlander S."/>
            <person name="Gibbs R."/>
        </authorList>
    </citation>
    <scope>NUCLEOTIDE SEQUENCE [LARGE SCALE GENOMIC DNA]</scope>
    <source>
        <strain evidence="3">ATCC 33030</strain>
    </source>
</reference>
<feature type="signal peptide" evidence="2">
    <location>
        <begin position="1"/>
        <end position="30"/>
    </location>
</feature>
<protein>
    <submittedName>
        <fullName evidence="3">Uncharacterized protein</fullName>
    </submittedName>
</protein>
<dbReference type="Proteomes" id="UP000004208">
    <property type="component" value="Unassembled WGS sequence"/>
</dbReference>
<feature type="region of interest" description="Disordered" evidence="1">
    <location>
        <begin position="27"/>
        <end position="51"/>
    </location>
</feature>
<feature type="compositionally biased region" description="Polar residues" evidence="1">
    <location>
        <begin position="27"/>
        <end position="38"/>
    </location>
</feature>
<evidence type="ECO:0000256" key="2">
    <source>
        <dbReference type="SAM" id="SignalP"/>
    </source>
</evidence>
<keyword evidence="2" id="KW-0732">Signal</keyword>
<keyword evidence="4" id="KW-1185">Reference proteome</keyword>
<comment type="caution">
    <text evidence="3">The sequence shown here is derived from an EMBL/GenBank/DDBJ whole genome shotgun (WGS) entry which is preliminary data.</text>
</comment>
<dbReference type="AlphaFoldDB" id="D7WER5"/>
<dbReference type="STRING" id="585529.HMPREF0291_12148"/>
<evidence type="ECO:0000313" key="3">
    <source>
        <dbReference type="EMBL" id="EFK54490.1"/>
    </source>
</evidence>